<evidence type="ECO:0000313" key="2">
    <source>
        <dbReference type="EMBL" id="ATB38831.1"/>
    </source>
</evidence>
<dbReference type="KEGG" id="cfus:CYFUS_004266"/>
<evidence type="ECO:0000313" key="3">
    <source>
        <dbReference type="Proteomes" id="UP000217257"/>
    </source>
</evidence>
<sequence>MSRPSPSDPGRIVLWTLLGLGYYILIDAAFWGLFYVVDSTFRSMVPLMIGLFVAPGLGYLMAVQGDDPVEKQDKRKGLLIALPLFYGLFCLAPIAICGGILMSGSKLH</sequence>
<feature type="transmembrane region" description="Helical" evidence="1">
    <location>
        <begin position="12"/>
        <end position="37"/>
    </location>
</feature>
<name>A0A250J5Z6_9BACT</name>
<feature type="transmembrane region" description="Helical" evidence="1">
    <location>
        <begin position="43"/>
        <end position="65"/>
    </location>
</feature>
<gene>
    <name evidence="2" type="ORF">CYFUS_004266</name>
</gene>
<dbReference type="AlphaFoldDB" id="A0A250J5Z6"/>
<feature type="transmembrane region" description="Helical" evidence="1">
    <location>
        <begin position="77"/>
        <end position="102"/>
    </location>
</feature>
<keyword evidence="1" id="KW-0472">Membrane</keyword>
<dbReference type="Proteomes" id="UP000217257">
    <property type="component" value="Chromosome"/>
</dbReference>
<evidence type="ECO:0000256" key="1">
    <source>
        <dbReference type="SAM" id="Phobius"/>
    </source>
</evidence>
<protein>
    <submittedName>
        <fullName evidence="2">Uncharacterized protein</fullName>
    </submittedName>
</protein>
<keyword evidence="1" id="KW-0812">Transmembrane</keyword>
<accession>A0A250J5Z6</accession>
<keyword evidence="1" id="KW-1133">Transmembrane helix</keyword>
<dbReference type="RefSeq" id="WP_157758571.1">
    <property type="nucleotide sequence ID" value="NZ_CP022098.1"/>
</dbReference>
<organism evidence="2 3">
    <name type="scientific">Cystobacter fuscus</name>
    <dbReference type="NCBI Taxonomy" id="43"/>
    <lineage>
        <taxon>Bacteria</taxon>
        <taxon>Pseudomonadati</taxon>
        <taxon>Myxococcota</taxon>
        <taxon>Myxococcia</taxon>
        <taxon>Myxococcales</taxon>
        <taxon>Cystobacterineae</taxon>
        <taxon>Archangiaceae</taxon>
        <taxon>Cystobacter</taxon>
    </lineage>
</organism>
<proteinExistence type="predicted"/>
<reference evidence="2 3" key="1">
    <citation type="submission" date="2017-06" db="EMBL/GenBank/DDBJ databases">
        <title>Sequencing and comparative analysis of myxobacterial genomes.</title>
        <authorList>
            <person name="Rupp O."/>
            <person name="Goesmann A."/>
            <person name="Sogaard-Andersen L."/>
        </authorList>
    </citation>
    <scope>NUCLEOTIDE SEQUENCE [LARGE SCALE GENOMIC DNA]</scope>
    <source>
        <strain evidence="2 3">DSM 52655</strain>
    </source>
</reference>
<dbReference type="EMBL" id="CP022098">
    <property type="protein sequence ID" value="ATB38831.1"/>
    <property type="molecule type" value="Genomic_DNA"/>
</dbReference>